<name>A0A6C0L2S3_9ZZZZ</name>
<dbReference type="AlphaFoldDB" id="A0A6C0L2S3"/>
<keyword evidence="1" id="KW-0812">Transmembrane</keyword>
<proteinExistence type="predicted"/>
<organism evidence="2">
    <name type="scientific">viral metagenome</name>
    <dbReference type="NCBI Taxonomy" id="1070528"/>
    <lineage>
        <taxon>unclassified sequences</taxon>
        <taxon>metagenomes</taxon>
        <taxon>organismal metagenomes</taxon>
    </lineage>
</organism>
<keyword evidence="1" id="KW-0472">Membrane</keyword>
<feature type="transmembrane region" description="Helical" evidence="1">
    <location>
        <begin position="12"/>
        <end position="32"/>
    </location>
</feature>
<evidence type="ECO:0000313" key="2">
    <source>
        <dbReference type="EMBL" id="QHU22778.1"/>
    </source>
</evidence>
<accession>A0A6C0L2S3</accession>
<reference evidence="2" key="1">
    <citation type="journal article" date="2020" name="Nature">
        <title>Giant virus diversity and host interactions through global metagenomics.</title>
        <authorList>
            <person name="Schulz F."/>
            <person name="Roux S."/>
            <person name="Paez-Espino D."/>
            <person name="Jungbluth S."/>
            <person name="Walsh D.A."/>
            <person name="Denef V.J."/>
            <person name="McMahon K.D."/>
            <person name="Konstantinidis K.T."/>
            <person name="Eloe-Fadrosh E.A."/>
            <person name="Kyrpides N.C."/>
            <person name="Woyke T."/>
        </authorList>
    </citation>
    <scope>NUCLEOTIDE SEQUENCE</scope>
    <source>
        <strain evidence="2">GVMAG-S-ERX555907-63</strain>
    </source>
</reference>
<dbReference type="EMBL" id="MN741018">
    <property type="protein sequence ID" value="QHU22778.1"/>
    <property type="molecule type" value="Genomic_DNA"/>
</dbReference>
<protein>
    <submittedName>
        <fullName evidence="2">Uncharacterized protein</fullName>
    </submittedName>
</protein>
<evidence type="ECO:0000256" key="1">
    <source>
        <dbReference type="SAM" id="Phobius"/>
    </source>
</evidence>
<keyword evidence="1" id="KW-1133">Transmembrane helix</keyword>
<sequence>MFLDEEIVEDVINIVFATTLFFGIRFVIGYVVK</sequence>